<dbReference type="InterPro" id="IPR056927">
    <property type="entry name" value="Phage_TAC"/>
</dbReference>
<dbReference type="AlphaFoldDB" id="A0A5S9MS80"/>
<organism evidence="1 2">
    <name type="scientific">Mycolicibacterium vanbaalenii</name>
    <name type="common">Mycobacterium vanbaalenii</name>
    <dbReference type="NCBI Taxonomy" id="110539"/>
    <lineage>
        <taxon>Bacteria</taxon>
        <taxon>Bacillati</taxon>
        <taxon>Actinomycetota</taxon>
        <taxon>Actinomycetes</taxon>
        <taxon>Mycobacteriales</taxon>
        <taxon>Mycobacteriaceae</taxon>
        <taxon>Mycolicibacterium</taxon>
    </lineage>
</organism>
<dbReference type="OrthoDB" id="9968941at2"/>
<gene>
    <name evidence="1" type="ORF">AELLOGFF_00009</name>
</gene>
<keyword evidence="2" id="KW-1185">Reference proteome</keyword>
<dbReference type="Proteomes" id="UP000430146">
    <property type="component" value="Unassembled WGS sequence"/>
</dbReference>
<sequence length="116" mass="12716">MFDPPPGYHDMLGDAEHNTRQSGYANLDVDEVGVVRARYPLPNAVPNLAMANTDKISRASQLMHLKRFLRAHVEDLDQYLVAMMDGTLPADTVERIAKAVAAWGTARPTLPSSVSV</sequence>
<evidence type="ECO:0000313" key="1">
    <source>
        <dbReference type="EMBL" id="CAA0078303.1"/>
    </source>
</evidence>
<dbReference type="RefSeq" id="WP_159228387.1">
    <property type="nucleotide sequence ID" value="NZ_CACSIP010000001.1"/>
</dbReference>
<dbReference type="Pfam" id="PF23781">
    <property type="entry name" value="Phage_TAC_16"/>
    <property type="match status" value="1"/>
</dbReference>
<evidence type="ECO:0000313" key="2">
    <source>
        <dbReference type="Proteomes" id="UP000430146"/>
    </source>
</evidence>
<accession>A0A5S9MS80</accession>
<name>A0A5S9MS80_MYCVN</name>
<proteinExistence type="predicted"/>
<dbReference type="EMBL" id="CACSIP010000001">
    <property type="protein sequence ID" value="CAA0078303.1"/>
    <property type="molecule type" value="Genomic_DNA"/>
</dbReference>
<reference evidence="1 2" key="1">
    <citation type="submission" date="2019-11" db="EMBL/GenBank/DDBJ databases">
        <authorList>
            <person name="Holert J."/>
        </authorList>
    </citation>
    <scope>NUCLEOTIDE SEQUENCE [LARGE SCALE GENOMIC DNA]</scope>
    <source>
        <strain evidence="1">BC8_1</strain>
    </source>
</reference>
<protein>
    <submittedName>
        <fullName evidence="1">Uncharacterized protein</fullName>
    </submittedName>
</protein>